<dbReference type="OrthoDB" id="58557at2759"/>
<dbReference type="InterPro" id="IPR033118">
    <property type="entry name" value="EXPERA"/>
</dbReference>
<name>A0A0D2UEE1_CAPO3</name>
<comment type="subcellular location">
    <subcellularLocation>
        <location evidence="1">Membrane</location>
        <topology evidence="1">Multi-pass membrane protein</topology>
    </subcellularLocation>
</comment>
<reference evidence="17" key="1">
    <citation type="submission" date="2011-02" db="EMBL/GenBank/DDBJ databases">
        <title>The Genome Sequence of Capsaspora owczarzaki ATCC 30864.</title>
        <authorList>
            <person name="Russ C."/>
            <person name="Cuomo C."/>
            <person name="Burger G."/>
            <person name="Gray M.W."/>
            <person name="Holland P.W.H."/>
            <person name="King N."/>
            <person name="Lang F.B.F."/>
            <person name="Roger A.J."/>
            <person name="Ruiz-Trillo I."/>
            <person name="Young S.K."/>
            <person name="Zeng Q."/>
            <person name="Gargeya S."/>
            <person name="Alvarado L."/>
            <person name="Berlin A."/>
            <person name="Chapman S.B."/>
            <person name="Chen Z."/>
            <person name="Freedman E."/>
            <person name="Gellesch M."/>
            <person name="Goldberg J."/>
            <person name="Griggs A."/>
            <person name="Gujja S."/>
            <person name="Heilman E."/>
            <person name="Heiman D."/>
            <person name="Howarth C."/>
            <person name="Mehta T."/>
            <person name="Neiman D."/>
            <person name="Pearson M."/>
            <person name="Roberts A."/>
            <person name="Saif S."/>
            <person name="Shea T."/>
            <person name="Shenoy N."/>
            <person name="Sisk P."/>
            <person name="Stolte C."/>
            <person name="Sykes S."/>
            <person name="White J."/>
            <person name="Yandava C."/>
            <person name="Haas B."/>
            <person name="Nusbaum C."/>
            <person name="Birren B."/>
        </authorList>
    </citation>
    <scope>NUCLEOTIDE SEQUENCE</scope>
    <source>
        <strain evidence="17">ATCC 30864</strain>
    </source>
</reference>
<keyword evidence="8" id="KW-0443">Lipid metabolism</keyword>
<feature type="transmembrane region" description="Helical" evidence="14">
    <location>
        <begin position="123"/>
        <end position="143"/>
    </location>
</feature>
<dbReference type="PROSITE" id="PS51751">
    <property type="entry name" value="EXPERA"/>
    <property type="match status" value="1"/>
</dbReference>
<keyword evidence="6 13" id="KW-1133">Transmembrane helix</keyword>
<evidence type="ECO:0000256" key="7">
    <source>
        <dbReference type="ARBA" id="ARBA00023011"/>
    </source>
</evidence>
<proteinExistence type="inferred from homology"/>
<dbReference type="EMBL" id="KE346365">
    <property type="protein sequence ID" value="KJE93491.1"/>
    <property type="molecule type" value="Genomic_DNA"/>
</dbReference>
<keyword evidence="9 13" id="KW-0472">Membrane</keyword>
<dbReference type="STRING" id="595528.A0A0D2UEE1"/>
<dbReference type="OMA" id="CIWIAIR"/>
<dbReference type="PhylomeDB" id="A0A0D2UEE1"/>
<evidence type="ECO:0000256" key="12">
    <source>
        <dbReference type="ARBA" id="ARBA00023235"/>
    </source>
</evidence>
<feature type="transmembrane region" description="Helical" evidence="14">
    <location>
        <begin position="48"/>
        <end position="65"/>
    </location>
</feature>
<dbReference type="GO" id="GO:0000247">
    <property type="term" value="F:C-8 sterol isomerase activity"/>
    <property type="evidence" value="ECO:0007669"/>
    <property type="project" value="TreeGrafter"/>
</dbReference>
<dbReference type="InParanoid" id="A0A0D2UEE1"/>
<evidence type="ECO:0000256" key="4">
    <source>
        <dbReference type="ARBA" id="ARBA00022692"/>
    </source>
</evidence>
<keyword evidence="11" id="KW-0753">Steroid metabolism</keyword>
<keyword evidence="4 13" id="KW-0812">Transmembrane</keyword>
<feature type="transmembrane region" description="Helical" evidence="14">
    <location>
        <begin position="155"/>
        <end position="177"/>
    </location>
</feature>
<dbReference type="PANTHER" id="PTHR14207:SF0">
    <property type="entry name" value="3-BETA-HYDROXYSTEROID-DELTA(8),DELTA(7)-ISOMERASE"/>
    <property type="match status" value="1"/>
</dbReference>
<evidence type="ECO:0000259" key="15">
    <source>
        <dbReference type="PROSITE" id="PS51751"/>
    </source>
</evidence>
<dbReference type="GO" id="GO:0047750">
    <property type="term" value="F:cholestenol delta-isomerase activity"/>
    <property type="evidence" value="ECO:0007669"/>
    <property type="project" value="InterPro"/>
</dbReference>
<comment type="similarity">
    <text evidence="2">Belongs to the EBP family.</text>
</comment>
<evidence type="ECO:0000313" key="17">
    <source>
        <dbReference type="Proteomes" id="UP000008743"/>
    </source>
</evidence>
<dbReference type="eggNOG" id="ENOG502RVFW">
    <property type="taxonomic scope" value="Eukaryota"/>
</dbReference>
<keyword evidence="17" id="KW-1185">Reference proteome</keyword>
<keyword evidence="5" id="KW-0752">Steroid biosynthesis</keyword>
<evidence type="ECO:0000256" key="8">
    <source>
        <dbReference type="ARBA" id="ARBA00023098"/>
    </source>
</evidence>
<evidence type="ECO:0000256" key="2">
    <source>
        <dbReference type="ARBA" id="ARBA00008337"/>
    </source>
</evidence>
<evidence type="ECO:0000256" key="3">
    <source>
        <dbReference type="ARBA" id="ARBA00022516"/>
    </source>
</evidence>
<dbReference type="GO" id="GO:0016126">
    <property type="term" value="P:sterol biosynthetic process"/>
    <property type="evidence" value="ECO:0007669"/>
    <property type="project" value="UniProtKB-KW"/>
</dbReference>
<dbReference type="Proteomes" id="UP000008743">
    <property type="component" value="Unassembled WGS sequence"/>
</dbReference>
<evidence type="ECO:0000256" key="1">
    <source>
        <dbReference type="ARBA" id="ARBA00004141"/>
    </source>
</evidence>
<keyword evidence="3" id="KW-0444">Lipid biosynthesis</keyword>
<evidence type="ECO:0000256" key="11">
    <source>
        <dbReference type="ARBA" id="ARBA00023221"/>
    </source>
</evidence>
<feature type="transmembrane region" description="Helical" evidence="14">
    <location>
        <begin position="77"/>
        <end position="100"/>
    </location>
</feature>
<organism evidence="16 17">
    <name type="scientific">Capsaspora owczarzaki (strain ATCC 30864)</name>
    <dbReference type="NCBI Taxonomy" id="595528"/>
    <lineage>
        <taxon>Eukaryota</taxon>
        <taxon>Filasterea</taxon>
        <taxon>Capsaspora</taxon>
    </lineage>
</organism>
<dbReference type="GO" id="GO:0016020">
    <property type="term" value="C:membrane"/>
    <property type="evidence" value="ECO:0007669"/>
    <property type="project" value="UniProtKB-SubCell"/>
</dbReference>
<sequence length="239" mass="27165">MSSKAASSSAPKAAAVTGESIFVNTHLFIIELLSDQDRLVAYLRETDPAVIVPIVVFLLTLVFSSSKGRSISFGDRLVGWWLLFNGILIHLFLDGMVGFLKRMPSLYEEYGRLDRRYLERDPFVMVISLCELVVYTPLCLWAYRALHRNDALTHPLIILISAIQWTGTWVFAGAEIFADFPNIPADLNLEFKSHHIIHFWVLFVAANALWTFLPMYLIYRSSAAIAKRLREADKLAKDK</sequence>
<dbReference type="Pfam" id="PF05241">
    <property type="entry name" value="EBP"/>
    <property type="match status" value="1"/>
</dbReference>
<evidence type="ECO:0000256" key="14">
    <source>
        <dbReference type="SAM" id="Phobius"/>
    </source>
</evidence>
<gene>
    <name evidence="16" type="ORF">CAOG_004277</name>
</gene>
<keyword evidence="10" id="KW-1207">Sterol metabolism</keyword>
<feature type="transmembrane region" description="Helical" evidence="14">
    <location>
        <begin position="197"/>
        <end position="219"/>
    </location>
</feature>
<dbReference type="AlphaFoldDB" id="A0A0D2UEE1"/>
<keyword evidence="7" id="KW-0756">Sterol biosynthesis</keyword>
<dbReference type="GO" id="GO:0005783">
    <property type="term" value="C:endoplasmic reticulum"/>
    <property type="evidence" value="ECO:0007669"/>
    <property type="project" value="TreeGrafter"/>
</dbReference>
<evidence type="ECO:0000256" key="5">
    <source>
        <dbReference type="ARBA" id="ARBA00022955"/>
    </source>
</evidence>
<evidence type="ECO:0000313" key="16">
    <source>
        <dbReference type="EMBL" id="KJE93491.1"/>
    </source>
</evidence>
<keyword evidence="12" id="KW-0413">Isomerase</keyword>
<feature type="domain" description="EXPERA" evidence="15">
    <location>
        <begin position="74"/>
        <end position="218"/>
    </location>
</feature>
<accession>A0A0D2UEE1</accession>
<evidence type="ECO:0000256" key="13">
    <source>
        <dbReference type="PROSITE-ProRule" id="PRU01087"/>
    </source>
</evidence>
<dbReference type="PANTHER" id="PTHR14207">
    <property type="entry name" value="STEROL ISOMERASE"/>
    <property type="match status" value="1"/>
</dbReference>
<evidence type="ECO:0000256" key="10">
    <source>
        <dbReference type="ARBA" id="ARBA00023166"/>
    </source>
</evidence>
<evidence type="ECO:0000256" key="6">
    <source>
        <dbReference type="ARBA" id="ARBA00022989"/>
    </source>
</evidence>
<dbReference type="GO" id="GO:0004769">
    <property type="term" value="F:steroid Delta-isomerase activity"/>
    <property type="evidence" value="ECO:0007669"/>
    <property type="project" value="TreeGrafter"/>
</dbReference>
<dbReference type="RefSeq" id="XP_004348102.1">
    <property type="nucleotide sequence ID" value="XM_004348052.2"/>
</dbReference>
<evidence type="ECO:0000256" key="9">
    <source>
        <dbReference type="ARBA" id="ARBA00023136"/>
    </source>
</evidence>
<protein>
    <recommendedName>
        <fullName evidence="15">EXPERA domain-containing protein</fullName>
    </recommendedName>
</protein>
<dbReference type="InterPro" id="IPR007905">
    <property type="entry name" value="EBP"/>
</dbReference>